<reference evidence="4 5" key="1">
    <citation type="submission" date="2019-02" db="EMBL/GenBank/DDBJ databases">
        <title>Deep-cultivation of Planctomycetes and their phenomic and genomic characterization uncovers novel biology.</title>
        <authorList>
            <person name="Wiegand S."/>
            <person name="Jogler M."/>
            <person name="Boedeker C."/>
            <person name="Pinto D."/>
            <person name="Vollmers J."/>
            <person name="Rivas-Marin E."/>
            <person name="Kohn T."/>
            <person name="Peeters S.H."/>
            <person name="Heuer A."/>
            <person name="Rast P."/>
            <person name="Oberbeckmann S."/>
            <person name="Bunk B."/>
            <person name="Jeske O."/>
            <person name="Meyerdierks A."/>
            <person name="Storesund J.E."/>
            <person name="Kallscheuer N."/>
            <person name="Luecker S."/>
            <person name="Lage O.M."/>
            <person name="Pohl T."/>
            <person name="Merkel B.J."/>
            <person name="Hornburger P."/>
            <person name="Mueller R.-W."/>
            <person name="Bruemmer F."/>
            <person name="Labrenz M."/>
            <person name="Spormann A.M."/>
            <person name="Op Den Camp H."/>
            <person name="Overmann J."/>
            <person name="Amann R."/>
            <person name="Jetten M.S.M."/>
            <person name="Mascher T."/>
            <person name="Medema M.H."/>
            <person name="Devos D.P."/>
            <person name="Kaster A.-K."/>
            <person name="Ovreas L."/>
            <person name="Rohde M."/>
            <person name="Galperin M.Y."/>
            <person name="Jogler C."/>
        </authorList>
    </citation>
    <scope>NUCLEOTIDE SEQUENCE [LARGE SCALE GENOMIC DNA]</scope>
    <source>
        <strain evidence="4 5">Pan14r</strain>
    </source>
</reference>
<keyword evidence="5" id="KW-1185">Reference proteome</keyword>
<dbReference type="CDD" id="cd16027">
    <property type="entry name" value="SGSH"/>
    <property type="match status" value="1"/>
</dbReference>
<dbReference type="EC" id="3.1.6.1" evidence="4"/>
<dbReference type="PANTHER" id="PTHR42693">
    <property type="entry name" value="ARYLSULFATASE FAMILY MEMBER"/>
    <property type="match status" value="1"/>
</dbReference>
<dbReference type="GO" id="GO:0004065">
    <property type="term" value="F:arylsulfatase activity"/>
    <property type="evidence" value="ECO:0007669"/>
    <property type="project" value="UniProtKB-EC"/>
</dbReference>
<evidence type="ECO:0000256" key="2">
    <source>
        <dbReference type="ARBA" id="ARBA00022801"/>
    </source>
</evidence>
<comment type="similarity">
    <text evidence="1">Belongs to the sulfatase family.</text>
</comment>
<name>A0A5C5XX07_9PLAN</name>
<keyword evidence="2 4" id="KW-0378">Hydrolase</keyword>
<dbReference type="OrthoDB" id="236686at2"/>
<dbReference type="InterPro" id="IPR017850">
    <property type="entry name" value="Alkaline_phosphatase_core_sf"/>
</dbReference>
<dbReference type="RefSeq" id="WP_146438010.1">
    <property type="nucleotide sequence ID" value="NZ_SJPL01000001.1"/>
</dbReference>
<organism evidence="4 5">
    <name type="scientific">Crateriforma conspicua</name>
    <dbReference type="NCBI Taxonomy" id="2527996"/>
    <lineage>
        <taxon>Bacteria</taxon>
        <taxon>Pseudomonadati</taxon>
        <taxon>Planctomycetota</taxon>
        <taxon>Planctomycetia</taxon>
        <taxon>Planctomycetales</taxon>
        <taxon>Planctomycetaceae</taxon>
        <taxon>Crateriforma</taxon>
    </lineage>
</organism>
<evidence type="ECO:0000256" key="1">
    <source>
        <dbReference type="ARBA" id="ARBA00008779"/>
    </source>
</evidence>
<dbReference type="InterPro" id="IPR050738">
    <property type="entry name" value="Sulfatase"/>
</dbReference>
<dbReference type="InterPro" id="IPR000917">
    <property type="entry name" value="Sulfatase_N"/>
</dbReference>
<dbReference type="Proteomes" id="UP000317238">
    <property type="component" value="Unassembled WGS sequence"/>
</dbReference>
<sequence length="490" mass="55361">MHAIEIMYRRWMIRRRAYCAGVMFVSLMFVGLLTGTARADDSDRPNILLFITDDESWLERSIHGWSDLPTPAFDRVAKEGALFTHGFTSAPSCAPSRASILSGRNFWELRQGAFIQAYVPKQVPLFTHVLARHGYHVGNTGKGWGPGVTIDESHDQMIGKTYDAIELPEPIPGISPIDYAENFRQFLDDRDQDQPFFFWAGIHEPHGPYGDQNHQRLADQFDMSPDTVPMPPVMDDSEANRIERGNTLYEIAYADQQLSRMLDLLERTGQDDNTLVVVTSDNGSVVLDGESLRAKASPYDNGVHVPLAIRWPAKMPGGRTVTDFVSLIDLAPTFLQLAGIPVPDGMSGKSLVPILRSEQSGRIDPSRSSMVTGLEWHGEFDPASRSSRSIRNDRFSYIVRYGNIGGSQWATPIAKEFYDVANDPWEQHNLIDDPQYTDDIALLSSQLEQYQRQTGDPRITDDQDIFRRTRDYVQKRKRVGYDQTLTLPFE</sequence>
<dbReference type="Pfam" id="PF00884">
    <property type="entry name" value="Sulfatase"/>
    <property type="match status" value="1"/>
</dbReference>
<dbReference type="EMBL" id="SJPL01000001">
    <property type="protein sequence ID" value="TWT67867.1"/>
    <property type="molecule type" value="Genomic_DNA"/>
</dbReference>
<dbReference type="Gene3D" id="3.40.720.10">
    <property type="entry name" value="Alkaline Phosphatase, subunit A"/>
    <property type="match status" value="1"/>
</dbReference>
<feature type="domain" description="Sulfatase N-terminal" evidence="3">
    <location>
        <begin position="45"/>
        <end position="340"/>
    </location>
</feature>
<proteinExistence type="inferred from homology"/>
<accession>A0A5C5XX07</accession>
<dbReference type="SUPFAM" id="SSF53649">
    <property type="entry name" value="Alkaline phosphatase-like"/>
    <property type="match status" value="1"/>
</dbReference>
<evidence type="ECO:0000313" key="4">
    <source>
        <dbReference type="EMBL" id="TWT67867.1"/>
    </source>
</evidence>
<evidence type="ECO:0000313" key="5">
    <source>
        <dbReference type="Proteomes" id="UP000317238"/>
    </source>
</evidence>
<evidence type="ECO:0000259" key="3">
    <source>
        <dbReference type="Pfam" id="PF00884"/>
    </source>
</evidence>
<dbReference type="AlphaFoldDB" id="A0A5C5XX07"/>
<gene>
    <name evidence="4" type="ORF">Pan14r_01050</name>
</gene>
<protein>
    <submittedName>
        <fullName evidence="4">Arylsulfatase</fullName>
        <ecNumber evidence="4">3.1.6.1</ecNumber>
    </submittedName>
</protein>
<dbReference type="PANTHER" id="PTHR42693:SF53">
    <property type="entry name" value="ENDO-4-O-SULFATASE"/>
    <property type="match status" value="1"/>
</dbReference>
<comment type="caution">
    <text evidence="4">The sequence shown here is derived from an EMBL/GenBank/DDBJ whole genome shotgun (WGS) entry which is preliminary data.</text>
</comment>